<reference evidence="9 10" key="1">
    <citation type="submission" date="2021-03" db="EMBL/GenBank/DDBJ databases">
        <title>Genomic Encyclopedia of Type Strains, Phase IV (KMG-IV): sequencing the most valuable type-strain genomes for metagenomic binning, comparative biology and taxonomic classification.</title>
        <authorList>
            <person name="Goeker M."/>
        </authorList>
    </citation>
    <scope>NUCLEOTIDE SEQUENCE [LARGE SCALE GENOMIC DNA]</scope>
    <source>
        <strain evidence="9 10">DSM 21600</strain>
    </source>
</reference>
<proteinExistence type="inferred from homology"/>
<evidence type="ECO:0000256" key="2">
    <source>
        <dbReference type="ARBA" id="ARBA00005992"/>
    </source>
</evidence>
<evidence type="ECO:0000256" key="7">
    <source>
        <dbReference type="PROSITE-ProRule" id="PRU01373"/>
    </source>
</evidence>
<evidence type="ECO:0000313" key="9">
    <source>
        <dbReference type="EMBL" id="MBP1850963.1"/>
    </source>
</evidence>
<evidence type="ECO:0000256" key="4">
    <source>
        <dbReference type="ARBA" id="ARBA00022960"/>
    </source>
</evidence>
<evidence type="ECO:0000259" key="8">
    <source>
        <dbReference type="PROSITE" id="PS52029"/>
    </source>
</evidence>
<dbReference type="Gene3D" id="2.40.440.10">
    <property type="entry name" value="L,D-transpeptidase catalytic domain-like"/>
    <property type="match status" value="1"/>
</dbReference>
<comment type="caution">
    <text evidence="9">The sequence shown here is derived from an EMBL/GenBank/DDBJ whole genome shotgun (WGS) entry which is preliminary data.</text>
</comment>
<feature type="domain" description="L,D-TPase catalytic" evidence="8">
    <location>
        <begin position="406"/>
        <end position="575"/>
    </location>
</feature>
<dbReference type="InterPro" id="IPR036366">
    <property type="entry name" value="PGBDSf"/>
</dbReference>
<organism evidence="9 10">
    <name type="scientific">Rhizobium halophytocola</name>
    <dbReference type="NCBI Taxonomy" id="735519"/>
    <lineage>
        <taxon>Bacteria</taxon>
        <taxon>Pseudomonadati</taxon>
        <taxon>Pseudomonadota</taxon>
        <taxon>Alphaproteobacteria</taxon>
        <taxon>Hyphomicrobiales</taxon>
        <taxon>Rhizobiaceae</taxon>
        <taxon>Rhizobium/Agrobacterium group</taxon>
        <taxon>Rhizobium</taxon>
    </lineage>
</organism>
<feature type="active site" description="Nucleophile" evidence="7">
    <location>
        <position position="554"/>
    </location>
</feature>
<feature type="active site" description="Proton donor/acceptor" evidence="7">
    <location>
        <position position="535"/>
    </location>
</feature>
<keyword evidence="10" id="KW-1185">Reference proteome</keyword>
<dbReference type="PANTHER" id="PTHR41533:SF2">
    <property type="entry name" value="BLR7131 PROTEIN"/>
    <property type="match status" value="1"/>
</dbReference>
<dbReference type="InterPro" id="IPR045380">
    <property type="entry name" value="LD_TPept_scaffold_dom"/>
</dbReference>
<dbReference type="Proteomes" id="UP000759443">
    <property type="component" value="Unassembled WGS sequence"/>
</dbReference>
<dbReference type="PROSITE" id="PS52029">
    <property type="entry name" value="LD_TPASE"/>
    <property type="match status" value="1"/>
</dbReference>
<name>A0ABS4DZ40_9HYPH</name>
<dbReference type="SUPFAM" id="SSF47090">
    <property type="entry name" value="PGBD-like"/>
    <property type="match status" value="1"/>
</dbReference>
<keyword evidence="4 7" id="KW-0133">Cell shape</keyword>
<dbReference type="InterPro" id="IPR052905">
    <property type="entry name" value="LD-transpeptidase_YkuD-like"/>
</dbReference>
<keyword evidence="5 7" id="KW-0573">Peptidoglycan synthesis</keyword>
<dbReference type="RefSeq" id="WP_209945240.1">
    <property type="nucleotide sequence ID" value="NZ_JAGGJU010000006.1"/>
</dbReference>
<evidence type="ECO:0000256" key="1">
    <source>
        <dbReference type="ARBA" id="ARBA00004752"/>
    </source>
</evidence>
<evidence type="ECO:0000256" key="3">
    <source>
        <dbReference type="ARBA" id="ARBA00022679"/>
    </source>
</evidence>
<dbReference type="InterPro" id="IPR038063">
    <property type="entry name" value="Transpep_catalytic_dom"/>
</dbReference>
<dbReference type="InterPro" id="IPR036365">
    <property type="entry name" value="PGBD-like_sf"/>
</dbReference>
<dbReference type="InterPro" id="IPR002477">
    <property type="entry name" value="Peptidoglycan-bd-like"/>
</dbReference>
<evidence type="ECO:0000256" key="5">
    <source>
        <dbReference type="ARBA" id="ARBA00022984"/>
    </source>
</evidence>
<keyword evidence="6 7" id="KW-0961">Cell wall biogenesis/degradation</keyword>
<dbReference type="CDD" id="cd16913">
    <property type="entry name" value="YkuD_like"/>
    <property type="match status" value="1"/>
</dbReference>
<evidence type="ECO:0000313" key="10">
    <source>
        <dbReference type="Proteomes" id="UP000759443"/>
    </source>
</evidence>
<dbReference type="InterPro" id="IPR005490">
    <property type="entry name" value="LD_TPept_cat_dom"/>
</dbReference>
<protein>
    <submittedName>
        <fullName evidence="9">Murein L,D-transpeptidase YcbB/YkuD</fullName>
    </submittedName>
</protein>
<sequence>MTRSIGEFTLHYSTKKSVWATALVASIAASTLMTSTASATTLLDILRGGPGRGGHQQVRGNQNVFGQERYPAAPQFDDDPEPLPTVTGPTYKAYRPDGLRLVKASLFAAETASDVTTTASISADENGRAYLSEVKVKTTDDVADAVEAYYSAKKPLLWTDGEAVNDKAKAVMAFLAEADTVGLDPRDYAVDMPNDALKATDEDGYRRGLMQFEVALSSKALTYVADTQRGRIEPDKISDYYDFKRKPVKLKPVLNLLRLSPDVSAYLRARDPQSSQFQAMKHELARLREQDGNTNRIEIDANLLLKPGQQDAELPNVVAAIKRSGSDSLKTDNAVVLASYTDGQDYTPELVGLVKNFQKEVGLKPDGVVGPATVRKLVGDSNAEKIHKLIVAMEELRWLPDDLGQRYVFINQPAYRAVYAENGKEKLSMRVVVGGPRTQTYFFQDKIETVEVNPYWGIPQSIIVNEYLPKLRRNPGYLDQIGYETTYKGRKVSSTQVNWNDSSYKSVGVRQPPGGKNALGELKILFPNAHAIYMHDTPSKSFFQRDARALSHGCVRLQHPREMAAAVLGTSVDHVASEIAGGQNKALPVKADIPVYVAYFTAWPDKDGKIQYFNDVYDRDAYTQKAFDATSSVRESGV</sequence>
<dbReference type="Pfam" id="PF03734">
    <property type="entry name" value="YkuD"/>
    <property type="match status" value="1"/>
</dbReference>
<dbReference type="SUPFAM" id="SSF141523">
    <property type="entry name" value="L,D-transpeptidase catalytic domain-like"/>
    <property type="match status" value="1"/>
</dbReference>
<accession>A0ABS4DZ40</accession>
<comment type="similarity">
    <text evidence="2">Belongs to the YkuD family.</text>
</comment>
<keyword evidence="3" id="KW-0808">Transferase</keyword>
<dbReference type="Pfam" id="PF01471">
    <property type="entry name" value="PG_binding_1"/>
    <property type="match status" value="1"/>
</dbReference>
<evidence type="ECO:0000256" key="6">
    <source>
        <dbReference type="ARBA" id="ARBA00023316"/>
    </source>
</evidence>
<gene>
    <name evidence="9" type="ORF">J2Z17_002406</name>
</gene>
<dbReference type="PANTHER" id="PTHR41533">
    <property type="entry name" value="L,D-TRANSPEPTIDASE HI_1667-RELATED"/>
    <property type="match status" value="1"/>
</dbReference>
<comment type="pathway">
    <text evidence="1 7">Cell wall biogenesis; peptidoglycan biosynthesis.</text>
</comment>
<dbReference type="Pfam" id="PF20142">
    <property type="entry name" value="Scaffold"/>
    <property type="match status" value="1"/>
</dbReference>
<dbReference type="EMBL" id="JAGGJU010000006">
    <property type="protein sequence ID" value="MBP1850963.1"/>
    <property type="molecule type" value="Genomic_DNA"/>
</dbReference>
<dbReference type="Gene3D" id="1.10.101.10">
    <property type="entry name" value="PGBD-like superfamily/PGBD"/>
    <property type="match status" value="1"/>
</dbReference>